<comment type="caution">
    <text evidence="1">The sequence shown here is derived from an EMBL/GenBank/DDBJ whole genome shotgun (WGS) entry which is preliminary data.</text>
</comment>
<dbReference type="EMBL" id="BAABXL010000001">
    <property type="protein sequence ID" value="GAA6270356.1"/>
    <property type="molecule type" value="Genomic_DNA"/>
</dbReference>
<evidence type="ECO:0000313" key="1">
    <source>
        <dbReference type="EMBL" id="GAA6270356.1"/>
    </source>
</evidence>
<reference evidence="1 2" key="1">
    <citation type="submission" date="2024-04" db="EMBL/GenBank/DDBJ databases">
        <title>Defined microbial consortia suppress multidrug-resistant proinflammatory Enterobacteriaceae via ecological control.</title>
        <authorList>
            <person name="Furuichi M."/>
            <person name="Kawaguchi T."/>
            <person name="Pust M."/>
            <person name="Yasuma K."/>
            <person name="Plichta D."/>
            <person name="Hasegawa N."/>
            <person name="Ohya T."/>
            <person name="Bhattarai S."/>
            <person name="Sasajima S."/>
            <person name="Aoto Y."/>
            <person name="Tuganbaev T."/>
            <person name="Yaginuma M."/>
            <person name="Ueda M."/>
            <person name="Okahashi N."/>
            <person name="Amafuji K."/>
            <person name="Kiridooshi Y."/>
            <person name="Sugita K."/>
            <person name="Strazar M."/>
            <person name="Skelly A."/>
            <person name="Suda W."/>
            <person name="Hattori M."/>
            <person name="Nakamoto N."/>
            <person name="Caballero S."/>
            <person name="Norman J."/>
            <person name="Olle B."/>
            <person name="Tanoue T."/>
            <person name="Arita M."/>
            <person name="Bucci V."/>
            <person name="Atarashi K."/>
            <person name="Xavier R."/>
            <person name="Honda K."/>
        </authorList>
    </citation>
    <scope>NUCLEOTIDE SEQUENCE [LARGE SCALE GENOMIC DNA]</scope>
    <source>
        <strain evidence="2">f13</strain>
    </source>
</reference>
<keyword evidence="2" id="KW-1185">Reference proteome</keyword>
<organism evidence="1 2">
    <name type="scientific">Enterocloster alcoholdehydrogenati</name>
    <dbReference type="NCBI Taxonomy" id="2547410"/>
    <lineage>
        <taxon>Bacteria</taxon>
        <taxon>Bacillati</taxon>
        <taxon>Bacillota</taxon>
        <taxon>Clostridia</taxon>
        <taxon>Lachnospirales</taxon>
        <taxon>Lachnospiraceae</taxon>
        <taxon>Enterocloster</taxon>
    </lineage>
</organism>
<dbReference type="Proteomes" id="UP001600894">
    <property type="component" value="Unassembled WGS sequence"/>
</dbReference>
<accession>A0ABQ0B258</accession>
<sequence>MDMNQLMNSLKETYGFSKAEWTALPGEPLTQFSLWLTEDHISRIIEKAGRMSAIVESCANMVSICEPELKDTLMATTIQCCGTNELRIRTADSMLKMLVGSLFD</sequence>
<name>A0ABQ0B258_9FIRM</name>
<protein>
    <submittedName>
        <fullName evidence="1">Uncharacterized protein</fullName>
    </submittedName>
</protein>
<evidence type="ECO:0000313" key="2">
    <source>
        <dbReference type="Proteomes" id="UP001600894"/>
    </source>
</evidence>
<proteinExistence type="predicted"/>
<gene>
    <name evidence="1" type="ORF">F130042H8_34160</name>
</gene>
<dbReference type="RefSeq" id="WP_178301466.1">
    <property type="nucleotide sequence ID" value="NZ_BAABXL010000001.1"/>
</dbReference>